<protein>
    <submittedName>
        <fullName evidence="2">Uncharacterized protein</fullName>
    </submittedName>
</protein>
<dbReference type="PANTHER" id="PTHR11685">
    <property type="entry name" value="RBR FAMILY RING FINGER AND IBR DOMAIN-CONTAINING"/>
    <property type="match status" value="1"/>
</dbReference>
<dbReference type="AlphaFoldDB" id="A0A4U0WM98"/>
<keyword evidence="3" id="KW-1185">Reference proteome</keyword>
<name>A0A4U0WM98_9PEZI</name>
<feature type="compositionally biased region" description="Basic and acidic residues" evidence="1">
    <location>
        <begin position="140"/>
        <end position="214"/>
    </location>
</feature>
<organism evidence="2 3">
    <name type="scientific">Friedmanniomyces simplex</name>
    <dbReference type="NCBI Taxonomy" id="329884"/>
    <lineage>
        <taxon>Eukaryota</taxon>
        <taxon>Fungi</taxon>
        <taxon>Dikarya</taxon>
        <taxon>Ascomycota</taxon>
        <taxon>Pezizomycotina</taxon>
        <taxon>Dothideomycetes</taxon>
        <taxon>Dothideomycetidae</taxon>
        <taxon>Mycosphaerellales</taxon>
        <taxon>Teratosphaeriaceae</taxon>
        <taxon>Friedmanniomyces</taxon>
    </lineage>
</organism>
<dbReference type="InterPro" id="IPR031127">
    <property type="entry name" value="E3_UB_ligase_RBR"/>
</dbReference>
<evidence type="ECO:0000313" key="2">
    <source>
        <dbReference type="EMBL" id="TKA63937.1"/>
    </source>
</evidence>
<dbReference type="STRING" id="329884.A0A4U0WM98"/>
<dbReference type="OrthoDB" id="9977870at2759"/>
<dbReference type="GO" id="GO:0004842">
    <property type="term" value="F:ubiquitin-protein transferase activity"/>
    <property type="evidence" value="ECO:0007669"/>
    <property type="project" value="InterPro"/>
</dbReference>
<feature type="region of interest" description="Disordered" evidence="1">
    <location>
        <begin position="140"/>
        <end position="225"/>
    </location>
</feature>
<dbReference type="Pfam" id="PF26200">
    <property type="entry name" value="Rcat_RNF216"/>
    <property type="match status" value="1"/>
</dbReference>
<comment type="caution">
    <text evidence="2">The sequence shown here is derived from an EMBL/GenBank/DDBJ whole genome shotgun (WGS) entry which is preliminary data.</text>
</comment>
<proteinExistence type="predicted"/>
<sequence length="802" mass="92553">MPDLSDLEIDFAYSLPIWKIPPKFLCVNYDRIAVNPVRGKDCWFNEELRGTMSAYLKREQRKREVVLLREEERRAAELERRVERERAARAARELAEREEREKAEREEAERERDKCERVERERVERERVEREREVEREEEVREREEREREEQEREERERTKRELASKEKLEKTEREDREKAGREVAEREHAIKEKLENTKRKVHETAERGSAIRERKPRSTPSEIDTTMAALERPASDEALLSTLSGMTISALKECGVCAYEVPAHDCILITPTEDVACSPCFETGVKPLFENALLYEHEYPAKWGAVVLDTLDFSKHLPQGFTTKWVFRQREYDRPAKEMVYCRHHVLSDDSSITALGQLAILSAVDTDRSMHECGRFLGGTLPPTAARSIYDCLSCEGATCGICATSFLQDGLKHVCIDAVEGAQAEDDPYRAMKRGKDYQRCPKCETPIELSEGCNFMTCRCRVCFCYICGMELLSDETIVDHFEIGKPCPKWNQPGAINTHYDLTPVMRSFNDAEIHIDHGTRILREGLRTLGALIAMKLGWAQDPAKIQTWEALQRLVEALRYILQFQHIVTERLQTLQEVRDEYVQKQRLVEEMVAIVTTPAALERQRVHGLDPRVAAAVALYRGRHDAFVQYLEGRISAITARQAMDAANRAVRVRAMNDTEWRRILRVLQDVRGEIRDIETQDPANEGKRGALWRVCLLTSRALRIQFFADVLPQPLWIIEDFRARYLKVRVEIGDLAAVAEVDALSQNQTAIEPVGLREPQRLLEERHVEFMRRIDSAIAELAGREVPAVVQQA</sequence>
<evidence type="ECO:0000256" key="1">
    <source>
        <dbReference type="SAM" id="MobiDB-lite"/>
    </source>
</evidence>
<gene>
    <name evidence="2" type="ORF">B0A55_10675</name>
</gene>
<evidence type="ECO:0000313" key="3">
    <source>
        <dbReference type="Proteomes" id="UP000309340"/>
    </source>
</evidence>
<accession>A0A4U0WM98</accession>
<dbReference type="SUPFAM" id="SSF57850">
    <property type="entry name" value="RING/U-box"/>
    <property type="match status" value="1"/>
</dbReference>
<dbReference type="EMBL" id="NAJQ01000891">
    <property type="protein sequence ID" value="TKA63937.1"/>
    <property type="molecule type" value="Genomic_DNA"/>
</dbReference>
<dbReference type="Proteomes" id="UP000309340">
    <property type="component" value="Unassembled WGS sequence"/>
</dbReference>
<reference evidence="2 3" key="1">
    <citation type="submission" date="2017-03" db="EMBL/GenBank/DDBJ databases">
        <title>Genomes of endolithic fungi from Antarctica.</title>
        <authorList>
            <person name="Coleine C."/>
            <person name="Masonjones S."/>
            <person name="Stajich J.E."/>
        </authorList>
    </citation>
    <scope>NUCLEOTIDE SEQUENCE [LARGE SCALE GENOMIC DNA]</scope>
    <source>
        <strain evidence="2 3">CCFEE 5184</strain>
    </source>
</reference>
<dbReference type="CDD" id="cd22584">
    <property type="entry name" value="Rcat_RBR_unk"/>
    <property type="match status" value="1"/>
</dbReference>
<dbReference type="GO" id="GO:0016567">
    <property type="term" value="P:protein ubiquitination"/>
    <property type="evidence" value="ECO:0007669"/>
    <property type="project" value="InterPro"/>
</dbReference>
<dbReference type="Gene3D" id="1.20.120.1750">
    <property type="match status" value="1"/>
</dbReference>